<sequence>MKENREALRAKILDVAISLFIEKGIEKVTTRELTEYVGISRSHIYHYFPDWQTLCIEALSVVMMAELKEFSAEIAPLEPKAKLHTLVCNYLPDTQGDIWQLYGSLWQLAAHNEAYAELARLMVHKWLALLAEIIRAGIDSGVFRPTDAGRVTRQLSAIMNGYSDQLIVMPSAEARQEAMDDILDFVTLVLVLEK</sequence>
<dbReference type="Pfam" id="PF13977">
    <property type="entry name" value="TetR_C_6"/>
    <property type="match status" value="1"/>
</dbReference>
<keyword evidence="1" id="KW-0678">Repressor</keyword>
<dbReference type="Pfam" id="PF00440">
    <property type="entry name" value="TetR_N"/>
    <property type="match status" value="1"/>
</dbReference>
<dbReference type="InterPro" id="IPR039538">
    <property type="entry name" value="BetI_C"/>
</dbReference>
<reference evidence="7 8" key="1">
    <citation type="submission" date="2020-11" db="EMBL/GenBank/DDBJ databases">
        <title>Taxonomic investigation of Rahnella spp.</title>
        <authorList>
            <person name="Lee S.D."/>
        </authorList>
    </citation>
    <scope>NUCLEOTIDE SEQUENCE [LARGE SCALE GENOMIC DNA]</scope>
    <source>
        <strain evidence="7 8">SAP-10</strain>
    </source>
</reference>
<evidence type="ECO:0000256" key="4">
    <source>
        <dbReference type="ARBA" id="ARBA00023163"/>
    </source>
</evidence>
<proteinExistence type="predicted"/>
<dbReference type="PROSITE" id="PS50977">
    <property type="entry name" value="HTH_TETR_2"/>
    <property type="match status" value="1"/>
</dbReference>
<dbReference type="EMBL" id="JADOBH010000004">
    <property type="protein sequence ID" value="MBF7957466.1"/>
    <property type="molecule type" value="Genomic_DNA"/>
</dbReference>
<dbReference type="PRINTS" id="PR00455">
    <property type="entry name" value="HTHTETR"/>
</dbReference>
<dbReference type="PANTHER" id="PTHR30055:SF234">
    <property type="entry name" value="HTH-TYPE TRANSCRIPTIONAL REGULATOR BETI"/>
    <property type="match status" value="1"/>
</dbReference>
<dbReference type="RefSeq" id="WP_195817748.1">
    <property type="nucleotide sequence ID" value="NZ_JADOBH010000004.1"/>
</dbReference>
<keyword evidence="2" id="KW-0805">Transcription regulation</keyword>
<evidence type="ECO:0000256" key="3">
    <source>
        <dbReference type="ARBA" id="ARBA00023125"/>
    </source>
</evidence>
<dbReference type="Gene3D" id="1.10.357.10">
    <property type="entry name" value="Tetracycline Repressor, domain 2"/>
    <property type="match status" value="1"/>
</dbReference>
<dbReference type="InterPro" id="IPR009057">
    <property type="entry name" value="Homeodomain-like_sf"/>
</dbReference>
<accession>A0ABS0DUC7</accession>
<protein>
    <submittedName>
        <fullName evidence="7">TetR family transcriptional regulator</fullName>
    </submittedName>
</protein>
<name>A0ABS0DUC7_9GAMM</name>
<dbReference type="SUPFAM" id="SSF46689">
    <property type="entry name" value="Homeodomain-like"/>
    <property type="match status" value="1"/>
</dbReference>
<feature type="DNA-binding region" description="H-T-H motif" evidence="5">
    <location>
        <begin position="29"/>
        <end position="48"/>
    </location>
</feature>
<dbReference type="Proteomes" id="UP000600307">
    <property type="component" value="Unassembled WGS sequence"/>
</dbReference>
<keyword evidence="8" id="KW-1185">Reference proteome</keyword>
<evidence type="ECO:0000313" key="8">
    <source>
        <dbReference type="Proteomes" id="UP000600307"/>
    </source>
</evidence>
<dbReference type="InterPro" id="IPR001647">
    <property type="entry name" value="HTH_TetR"/>
</dbReference>
<dbReference type="InterPro" id="IPR050109">
    <property type="entry name" value="HTH-type_TetR-like_transc_reg"/>
</dbReference>
<comment type="caution">
    <text evidence="7">The sequence shown here is derived from an EMBL/GenBank/DDBJ whole genome shotgun (WGS) entry which is preliminary data.</text>
</comment>
<organism evidence="7 8">
    <name type="scientific">Rahnella victoriana</name>
    <dbReference type="NCBI Taxonomy" id="1510570"/>
    <lineage>
        <taxon>Bacteria</taxon>
        <taxon>Pseudomonadati</taxon>
        <taxon>Pseudomonadota</taxon>
        <taxon>Gammaproteobacteria</taxon>
        <taxon>Enterobacterales</taxon>
        <taxon>Yersiniaceae</taxon>
        <taxon>Rahnella</taxon>
    </lineage>
</organism>
<dbReference type="InterPro" id="IPR036271">
    <property type="entry name" value="Tet_transcr_reg_TetR-rel_C_sf"/>
</dbReference>
<evidence type="ECO:0000256" key="2">
    <source>
        <dbReference type="ARBA" id="ARBA00023015"/>
    </source>
</evidence>
<keyword evidence="4" id="KW-0804">Transcription</keyword>
<dbReference type="SUPFAM" id="SSF48498">
    <property type="entry name" value="Tetracyclin repressor-like, C-terminal domain"/>
    <property type="match status" value="1"/>
</dbReference>
<dbReference type="PANTHER" id="PTHR30055">
    <property type="entry name" value="HTH-TYPE TRANSCRIPTIONAL REGULATOR RUTR"/>
    <property type="match status" value="1"/>
</dbReference>
<evidence type="ECO:0000256" key="5">
    <source>
        <dbReference type="PROSITE-ProRule" id="PRU00335"/>
    </source>
</evidence>
<feature type="domain" description="HTH tetR-type" evidence="6">
    <location>
        <begin position="6"/>
        <end position="66"/>
    </location>
</feature>
<keyword evidence="3 5" id="KW-0238">DNA-binding</keyword>
<evidence type="ECO:0000256" key="1">
    <source>
        <dbReference type="ARBA" id="ARBA00022491"/>
    </source>
</evidence>
<evidence type="ECO:0000259" key="6">
    <source>
        <dbReference type="PROSITE" id="PS50977"/>
    </source>
</evidence>
<gene>
    <name evidence="7" type="ORF">IV431_18050</name>
</gene>
<evidence type="ECO:0000313" key="7">
    <source>
        <dbReference type="EMBL" id="MBF7957466.1"/>
    </source>
</evidence>